<sequence length="223" mass="24532">MKVSQKIQLQEGREILENEIIFMLQKGELSKKISTLVSFSEVPWPTKPEKPLTQLPVWSRIKPPIAKGPGLLEQAPSLLSFHHPTLGGTHLTITLRVCSVRGAKAVAVIWKNSTAEAIPFLAVKTGEGERFLKIASFLASQICHKDRKEERDDDVVPAEVGEVESNARNGVVEGGREGEGGEIEHDAPWAAVSQNRFASGRDWIWGWRRRGGNWDCAIGGGGH</sequence>
<dbReference type="AlphaFoldDB" id="A0A834XFK8"/>
<evidence type="ECO:0000313" key="1">
    <source>
        <dbReference type="EMBL" id="KAF7843469.1"/>
    </source>
</evidence>
<name>A0A834XFK8_9FABA</name>
<keyword evidence="2" id="KW-1185">Reference proteome</keyword>
<organism evidence="1 2">
    <name type="scientific">Senna tora</name>
    <dbReference type="NCBI Taxonomy" id="362788"/>
    <lineage>
        <taxon>Eukaryota</taxon>
        <taxon>Viridiplantae</taxon>
        <taxon>Streptophyta</taxon>
        <taxon>Embryophyta</taxon>
        <taxon>Tracheophyta</taxon>
        <taxon>Spermatophyta</taxon>
        <taxon>Magnoliopsida</taxon>
        <taxon>eudicotyledons</taxon>
        <taxon>Gunneridae</taxon>
        <taxon>Pentapetalae</taxon>
        <taxon>rosids</taxon>
        <taxon>fabids</taxon>
        <taxon>Fabales</taxon>
        <taxon>Fabaceae</taxon>
        <taxon>Caesalpinioideae</taxon>
        <taxon>Cassia clade</taxon>
        <taxon>Senna</taxon>
    </lineage>
</organism>
<protein>
    <submittedName>
        <fullName evidence="1">Putative ribonuclease H protein</fullName>
    </submittedName>
</protein>
<dbReference type="EMBL" id="JAAIUW010000001">
    <property type="protein sequence ID" value="KAF7843469.1"/>
    <property type="molecule type" value="Genomic_DNA"/>
</dbReference>
<comment type="caution">
    <text evidence="1">The sequence shown here is derived from an EMBL/GenBank/DDBJ whole genome shotgun (WGS) entry which is preliminary data.</text>
</comment>
<evidence type="ECO:0000313" key="2">
    <source>
        <dbReference type="Proteomes" id="UP000634136"/>
    </source>
</evidence>
<proteinExistence type="predicted"/>
<dbReference type="Proteomes" id="UP000634136">
    <property type="component" value="Unassembled WGS sequence"/>
</dbReference>
<gene>
    <name evidence="1" type="ORF">G2W53_000374</name>
</gene>
<accession>A0A834XFK8</accession>
<reference evidence="1" key="1">
    <citation type="submission" date="2020-09" db="EMBL/GenBank/DDBJ databases">
        <title>Genome-Enabled Discovery of Anthraquinone Biosynthesis in Senna tora.</title>
        <authorList>
            <person name="Kang S.-H."/>
            <person name="Pandey R.P."/>
            <person name="Lee C.-M."/>
            <person name="Sim J.-S."/>
            <person name="Jeong J.-T."/>
            <person name="Choi B.-S."/>
            <person name="Jung M."/>
            <person name="Ginzburg D."/>
            <person name="Zhao K."/>
            <person name="Won S.Y."/>
            <person name="Oh T.-J."/>
            <person name="Yu Y."/>
            <person name="Kim N.-H."/>
            <person name="Lee O.R."/>
            <person name="Lee T.-H."/>
            <person name="Bashyal P."/>
            <person name="Kim T.-S."/>
            <person name="Lee W.-H."/>
            <person name="Kawkins C."/>
            <person name="Kim C.-K."/>
            <person name="Kim J.S."/>
            <person name="Ahn B.O."/>
            <person name="Rhee S.Y."/>
            <person name="Sohng J.K."/>
        </authorList>
    </citation>
    <scope>NUCLEOTIDE SEQUENCE</scope>
    <source>
        <tissue evidence="1">Leaf</tissue>
    </source>
</reference>